<dbReference type="PROSITE" id="PS50125">
    <property type="entry name" value="GUANYLATE_CYCLASE_2"/>
    <property type="match status" value="1"/>
</dbReference>
<dbReference type="PANTHER" id="PTHR43081:SF1">
    <property type="entry name" value="ADENYLATE CYCLASE, TERMINAL-DIFFERENTIATION SPECIFIC"/>
    <property type="match status" value="1"/>
</dbReference>
<evidence type="ECO:0000313" key="3">
    <source>
        <dbReference type="Proteomes" id="UP001139971"/>
    </source>
</evidence>
<proteinExistence type="predicted"/>
<dbReference type="RefSeq" id="WP_263541733.1">
    <property type="nucleotide sequence ID" value="NZ_JAOVZO020000018.1"/>
</dbReference>
<reference evidence="2" key="1">
    <citation type="submission" date="2023-02" db="EMBL/GenBank/DDBJ databases">
        <title>Tahibacter soli sp. nov. isolated from soil.</title>
        <authorList>
            <person name="Baek J.H."/>
            <person name="Lee J.K."/>
            <person name="Choi D.G."/>
            <person name="Jeon C.O."/>
        </authorList>
    </citation>
    <scope>NUCLEOTIDE SEQUENCE</scope>
    <source>
        <strain evidence="2">BL</strain>
    </source>
</reference>
<keyword evidence="3" id="KW-1185">Reference proteome</keyword>
<dbReference type="InterPro" id="IPR011990">
    <property type="entry name" value="TPR-like_helical_dom_sf"/>
</dbReference>
<accession>A0A9X3YKL0</accession>
<dbReference type="CDD" id="cd07302">
    <property type="entry name" value="CHD"/>
    <property type="match status" value="1"/>
</dbReference>
<dbReference type="Proteomes" id="UP001139971">
    <property type="component" value="Unassembled WGS sequence"/>
</dbReference>
<name>A0A9X3YKL0_9GAMM</name>
<dbReference type="SUPFAM" id="SSF48452">
    <property type="entry name" value="TPR-like"/>
    <property type="match status" value="1"/>
</dbReference>
<dbReference type="InterPro" id="IPR030966">
    <property type="entry name" value="Mod_pep_cyc"/>
</dbReference>
<evidence type="ECO:0000313" key="2">
    <source>
        <dbReference type="EMBL" id="MDC8014091.1"/>
    </source>
</evidence>
<dbReference type="InterPro" id="IPR029787">
    <property type="entry name" value="Nucleotide_cyclase"/>
</dbReference>
<dbReference type="EMBL" id="JAOVZO020000018">
    <property type="protein sequence ID" value="MDC8014091.1"/>
    <property type="molecule type" value="Genomic_DNA"/>
</dbReference>
<feature type="domain" description="Guanylate cyclase" evidence="1">
    <location>
        <begin position="23"/>
        <end position="134"/>
    </location>
</feature>
<dbReference type="AlphaFoldDB" id="A0A9X3YKL0"/>
<evidence type="ECO:0000259" key="1">
    <source>
        <dbReference type="PROSITE" id="PS50125"/>
    </source>
</evidence>
<dbReference type="InterPro" id="IPR001054">
    <property type="entry name" value="A/G_cyclase"/>
</dbReference>
<organism evidence="2 3">
    <name type="scientific">Tahibacter soli</name>
    <dbReference type="NCBI Taxonomy" id="2983605"/>
    <lineage>
        <taxon>Bacteria</taxon>
        <taxon>Pseudomonadati</taxon>
        <taxon>Pseudomonadota</taxon>
        <taxon>Gammaproteobacteria</taxon>
        <taxon>Lysobacterales</taxon>
        <taxon>Rhodanobacteraceae</taxon>
        <taxon>Tahibacter</taxon>
    </lineage>
</organism>
<dbReference type="PANTHER" id="PTHR43081">
    <property type="entry name" value="ADENYLATE CYCLASE, TERMINAL-DIFFERENTIATION SPECIFIC-RELATED"/>
    <property type="match status" value="1"/>
</dbReference>
<dbReference type="GO" id="GO:0004016">
    <property type="term" value="F:adenylate cyclase activity"/>
    <property type="evidence" value="ECO:0007669"/>
    <property type="project" value="UniProtKB-ARBA"/>
</dbReference>
<dbReference type="SUPFAM" id="SSF55073">
    <property type="entry name" value="Nucleotide cyclase"/>
    <property type="match status" value="1"/>
</dbReference>
<comment type="caution">
    <text evidence="2">The sequence shown here is derived from an EMBL/GenBank/DDBJ whole genome shotgun (WGS) entry which is preliminary data.</text>
</comment>
<protein>
    <submittedName>
        <fullName evidence="2">Peptide modification system cyclase</fullName>
    </submittedName>
</protein>
<dbReference type="GO" id="GO:0009190">
    <property type="term" value="P:cyclic nucleotide biosynthetic process"/>
    <property type="evidence" value="ECO:0007669"/>
    <property type="project" value="InterPro"/>
</dbReference>
<dbReference type="GO" id="GO:0035556">
    <property type="term" value="P:intracellular signal transduction"/>
    <property type="evidence" value="ECO:0007669"/>
    <property type="project" value="InterPro"/>
</dbReference>
<dbReference type="InterPro" id="IPR050697">
    <property type="entry name" value="Adenylyl/Guanylyl_Cyclase_3/4"/>
</dbReference>
<sequence length="891" mass="96307">MSAVELPVVDPDQGAPAGPLLRTLALCDLVDSTGLVERLGDQRTAALMRRHDRLARDLLHRYNGQEIDKTDGFLVLFERPIQAIAFALAYQRELARLGEAEQVPLQARVGVHVGDVMIWQNSPGDVVQGAKPVEVEGLVKPVTARLASLALPGQILVSGVATSLAQRAHEELGAVAARARWLHHGRYLFKGVPEPLVVYEIGEPGVAPLRLPPYTGKAHREVPWWRRPATVAIEAVLILSALAVAGWFVFRPQPAIAFAQRDWIVLGDFQNLTGQTSLDDSLRTALRIGLEQSRYVNVVSDLQVRDTVRRMQRDPAQTRIDRTVGAEIAMREGARALVLPIVAEVGGKLRVTTEVVDPNTQATVYSESAEGDGVASVLPSVDRINKALRGRLGETLAAIGSDSPPLAKVTTSNIDALRAYSLGLRAHIEGRWADSLLLFDQATKVDGDFALAYLGKARVKLSSDDRAGALADVRAAQALREHLPPRETLMLDALAATYGKPSDALDKWKVLGSLYPDAYFAHANYALYSWQYTNRYDAAIEAVRKAINDKNPYLGQAHYLYGTLLLATDRVDAALKELDTAQSMRGHGLGLVLAEAYAAQRKFDLADKALADSKPSGVASNDIFVRRTAIALDADRGRLPRVRTLAADAAREGGAVGALYERVFRSIAISLEPFGEGDGDGDAYAAPLKSFVDAELAAAGRREESDNQFAVFNVLLGGYVAARRGDAALARRAVDAVAEADVAGFVVQQHLRAIVRAEIARAGGKPDEAVALLRERIDGTELYLTHVALRDALTGAGKRDEARAQDDWLAAHRGRAYGEFNHLQALKPLNVIESNVALLHGAELALAANDRDGARTALAQFAQAWPDPSGLPAIARRAQVVRDALAQPEKP</sequence>
<dbReference type="Gene3D" id="3.30.70.1230">
    <property type="entry name" value="Nucleotide cyclase"/>
    <property type="match status" value="1"/>
</dbReference>
<dbReference type="NCBIfam" id="TIGR04510">
    <property type="entry name" value="mod_pep_cyc"/>
    <property type="match status" value="1"/>
</dbReference>
<gene>
    <name evidence="2" type="ORF">OD750_016220</name>
</gene>
<dbReference type="Gene3D" id="1.25.40.10">
    <property type="entry name" value="Tetratricopeptide repeat domain"/>
    <property type="match status" value="1"/>
</dbReference>